<dbReference type="Proteomes" id="UP000624279">
    <property type="component" value="Unassembled WGS sequence"/>
</dbReference>
<evidence type="ECO:0000313" key="4">
    <source>
        <dbReference type="EMBL" id="MBC3874815.1"/>
    </source>
</evidence>
<dbReference type="Gene3D" id="3.40.50.2300">
    <property type="match status" value="1"/>
</dbReference>
<evidence type="ECO:0000256" key="1">
    <source>
        <dbReference type="PROSITE-ProRule" id="PRU00169"/>
    </source>
</evidence>
<feature type="modified residue" description="4-aspartylphosphate" evidence="1">
    <location>
        <position position="57"/>
    </location>
</feature>
<dbReference type="InterPro" id="IPR011006">
    <property type="entry name" value="CheY-like_superfamily"/>
</dbReference>
<protein>
    <submittedName>
        <fullName evidence="4">Response regulator transcription factor</fullName>
    </submittedName>
</protein>
<dbReference type="EMBL" id="JACOGA010000013">
    <property type="protein sequence ID" value="MBC3874815.1"/>
    <property type="molecule type" value="Genomic_DNA"/>
</dbReference>
<dbReference type="Pfam" id="PF00072">
    <property type="entry name" value="Response_reg"/>
    <property type="match status" value="1"/>
</dbReference>
<organism evidence="4 5">
    <name type="scientific">Undibacterium flavidum</name>
    <dbReference type="NCBI Taxonomy" id="2762297"/>
    <lineage>
        <taxon>Bacteria</taxon>
        <taxon>Pseudomonadati</taxon>
        <taxon>Pseudomonadota</taxon>
        <taxon>Betaproteobacteria</taxon>
        <taxon>Burkholderiales</taxon>
        <taxon>Oxalobacteraceae</taxon>
        <taxon>Undibacterium</taxon>
    </lineage>
</organism>
<evidence type="ECO:0000259" key="2">
    <source>
        <dbReference type="PROSITE" id="PS50110"/>
    </source>
</evidence>
<gene>
    <name evidence="4" type="ORF">H8K55_14580</name>
</gene>
<dbReference type="PROSITE" id="PS50930">
    <property type="entry name" value="HTH_LYTTR"/>
    <property type="match status" value="1"/>
</dbReference>
<dbReference type="InterPro" id="IPR046947">
    <property type="entry name" value="LytR-like"/>
</dbReference>
<dbReference type="Gene3D" id="2.40.50.1020">
    <property type="entry name" value="LytTr DNA-binding domain"/>
    <property type="match status" value="1"/>
</dbReference>
<feature type="domain" description="Response regulatory" evidence="2">
    <location>
        <begin position="5"/>
        <end position="124"/>
    </location>
</feature>
<dbReference type="SUPFAM" id="SSF52172">
    <property type="entry name" value="CheY-like"/>
    <property type="match status" value="1"/>
</dbReference>
<comment type="caution">
    <text evidence="4">The sequence shown here is derived from an EMBL/GenBank/DDBJ whole genome shotgun (WGS) entry which is preliminary data.</text>
</comment>
<evidence type="ECO:0000259" key="3">
    <source>
        <dbReference type="PROSITE" id="PS50930"/>
    </source>
</evidence>
<dbReference type="InterPro" id="IPR001789">
    <property type="entry name" value="Sig_transdc_resp-reg_receiver"/>
</dbReference>
<dbReference type="SMART" id="SM00448">
    <property type="entry name" value="REC"/>
    <property type="match status" value="1"/>
</dbReference>
<sequence>MQAIRALIAEDENILAITLQKTLEKLWPELQILEIAENGVVAVNQALKLMPEVIFLDIKMPGKTGLEVAEELAEEWPADKAFPLIVFVTAYDEYAIQAFEHEACDYVLKPISDVRLAKTVQRLQSKLKEQNSSSSTSTSTSGSGELDTMIAQLRNIAPSMFANLYPASERLTMIRAAVGNQIRMIPVEDVLYFEATDKYINVVCADQASLIRMSLRELLPQLDPQIFWQIHRSYIINSRYLQFATRDETGKLTVQIKGSNQKLQVSRVYAHLFKQM</sequence>
<dbReference type="PANTHER" id="PTHR37299">
    <property type="entry name" value="TRANSCRIPTIONAL REGULATOR-RELATED"/>
    <property type="match status" value="1"/>
</dbReference>
<dbReference type="RefSeq" id="WP_186942795.1">
    <property type="nucleotide sequence ID" value="NZ_JACOGA010000013.1"/>
</dbReference>
<dbReference type="PROSITE" id="PS50110">
    <property type="entry name" value="RESPONSE_REGULATORY"/>
    <property type="match status" value="1"/>
</dbReference>
<evidence type="ECO:0000313" key="5">
    <source>
        <dbReference type="Proteomes" id="UP000624279"/>
    </source>
</evidence>
<reference evidence="4 5" key="1">
    <citation type="submission" date="2020-08" db="EMBL/GenBank/DDBJ databases">
        <title>Novel species isolated from subtropical streams in China.</title>
        <authorList>
            <person name="Lu H."/>
        </authorList>
    </citation>
    <scope>NUCLEOTIDE SEQUENCE [LARGE SCALE GENOMIC DNA]</scope>
    <source>
        <strain evidence="4 5">LX15W</strain>
    </source>
</reference>
<dbReference type="PANTHER" id="PTHR37299:SF1">
    <property type="entry name" value="STAGE 0 SPORULATION PROTEIN A HOMOLOG"/>
    <property type="match status" value="1"/>
</dbReference>
<name>A0ABR6YE23_9BURK</name>
<accession>A0ABR6YE23</accession>
<feature type="domain" description="HTH LytTR-type" evidence="3">
    <location>
        <begin position="174"/>
        <end position="276"/>
    </location>
</feature>
<dbReference type="InterPro" id="IPR007492">
    <property type="entry name" value="LytTR_DNA-bd_dom"/>
</dbReference>
<dbReference type="Pfam" id="PF04397">
    <property type="entry name" value="LytTR"/>
    <property type="match status" value="1"/>
</dbReference>
<dbReference type="SMART" id="SM00850">
    <property type="entry name" value="LytTR"/>
    <property type="match status" value="1"/>
</dbReference>
<proteinExistence type="predicted"/>
<keyword evidence="1" id="KW-0597">Phosphoprotein</keyword>
<keyword evidence="5" id="KW-1185">Reference proteome</keyword>